<dbReference type="AlphaFoldDB" id="A0AA36GH59"/>
<proteinExistence type="predicted"/>
<accession>A0AA36GH59</accession>
<evidence type="ECO:0000313" key="1">
    <source>
        <dbReference type="EMBL" id="CAJ0592331.1"/>
    </source>
</evidence>
<evidence type="ECO:0000313" key="2">
    <source>
        <dbReference type="Proteomes" id="UP001176961"/>
    </source>
</evidence>
<dbReference type="EMBL" id="CATQJL010000076">
    <property type="protein sequence ID" value="CAJ0592331.1"/>
    <property type="molecule type" value="Genomic_DNA"/>
</dbReference>
<organism evidence="1 2">
    <name type="scientific">Cylicocyclus nassatus</name>
    <name type="common">Nematode worm</name>
    <dbReference type="NCBI Taxonomy" id="53992"/>
    <lineage>
        <taxon>Eukaryota</taxon>
        <taxon>Metazoa</taxon>
        <taxon>Ecdysozoa</taxon>
        <taxon>Nematoda</taxon>
        <taxon>Chromadorea</taxon>
        <taxon>Rhabditida</taxon>
        <taxon>Rhabditina</taxon>
        <taxon>Rhabditomorpha</taxon>
        <taxon>Strongyloidea</taxon>
        <taxon>Strongylidae</taxon>
        <taxon>Cylicocyclus</taxon>
    </lineage>
</organism>
<name>A0AA36GH59_CYLNA</name>
<protein>
    <submittedName>
        <fullName evidence="1">Uncharacterized protein</fullName>
    </submittedName>
</protein>
<reference evidence="1" key="1">
    <citation type="submission" date="2023-07" db="EMBL/GenBank/DDBJ databases">
        <authorList>
            <consortium name="CYATHOMIX"/>
        </authorList>
    </citation>
    <scope>NUCLEOTIDE SEQUENCE</scope>
    <source>
        <strain evidence="1">N/A</strain>
    </source>
</reference>
<comment type="caution">
    <text evidence="1">The sequence shown here is derived from an EMBL/GenBank/DDBJ whole genome shotgun (WGS) entry which is preliminary data.</text>
</comment>
<gene>
    <name evidence="1" type="ORF">CYNAS_LOCUS4314</name>
</gene>
<keyword evidence="2" id="KW-1185">Reference proteome</keyword>
<dbReference type="Proteomes" id="UP001176961">
    <property type="component" value="Unassembled WGS sequence"/>
</dbReference>
<sequence length="157" mass="17878">MNVDEGINRLNEKLQQHNAGIFGADGVQVSMHSLWCSRPSAIQGNQYSLKEYDEIDSSLSRPIGTLNCKHFISYCILSISTPLYSKAEIEEAKNRSNEIVSYNGKECTRYEASQKMRAREPLKNQAEMKLNAQLNNYKDFCNQVGLTPMMSRTKYVI</sequence>
<dbReference type="GO" id="GO:0005198">
    <property type="term" value="F:structural molecule activity"/>
    <property type="evidence" value="ECO:0007669"/>
    <property type="project" value="InterPro"/>
</dbReference>